<evidence type="ECO:0000256" key="5">
    <source>
        <dbReference type="ARBA" id="ARBA00022602"/>
    </source>
</evidence>
<evidence type="ECO:0000256" key="4">
    <source>
        <dbReference type="ARBA" id="ARBA00012702"/>
    </source>
</evidence>
<dbReference type="Gene3D" id="1.25.40.120">
    <property type="entry name" value="Protein prenylyltransferase"/>
    <property type="match status" value="1"/>
</dbReference>
<evidence type="ECO:0000256" key="1">
    <source>
        <dbReference type="ARBA" id="ARBA00001946"/>
    </source>
</evidence>
<dbReference type="PROSITE" id="PS51147">
    <property type="entry name" value="PFTA"/>
    <property type="match status" value="4"/>
</dbReference>
<keyword evidence="6 15" id="KW-0808">Transferase</keyword>
<evidence type="ECO:0000256" key="14">
    <source>
        <dbReference type="SAM" id="MobiDB-lite"/>
    </source>
</evidence>
<evidence type="ECO:0000256" key="8">
    <source>
        <dbReference type="ARBA" id="ARBA00022842"/>
    </source>
</evidence>
<keyword evidence="8" id="KW-0460">Magnesium</keyword>
<dbReference type="InterPro" id="IPR002088">
    <property type="entry name" value="Prenyl_trans_a"/>
</dbReference>
<dbReference type="GO" id="GO:0005965">
    <property type="term" value="C:protein farnesyltransferase complex"/>
    <property type="evidence" value="ECO:0007669"/>
    <property type="project" value="TreeGrafter"/>
</dbReference>
<evidence type="ECO:0000256" key="9">
    <source>
        <dbReference type="ARBA" id="ARBA00040965"/>
    </source>
</evidence>
<organism evidence="15 16">
    <name type="scientific">Theileria orientalis</name>
    <dbReference type="NCBI Taxonomy" id="68886"/>
    <lineage>
        <taxon>Eukaryota</taxon>
        <taxon>Sar</taxon>
        <taxon>Alveolata</taxon>
        <taxon>Apicomplexa</taxon>
        <taxon>Aconoidasida</taxon>
        <taxon>Piroplasmida</taxon>
        <taxon>Theileriidae</taxon>
        <taxon>Theileria</taxon>
    </lineage>
</organism>
<evidence type="ECO:0000313" key="15">
    <source>
        <dbReference type="EMBL" id="UVC49638.1"/>
    </source>
</evidence>
<evidence type="ECO:0000313" key="16">
    <source>
        <dbReference type="Proteomes" id="UP000244811"/>
    </source>
</evidence>
<accession>A0A976SIT8</accession>
<dbReference type="EMBL" id="CP056070">
    <property type="protein sequence ID" value="UVC49638.1"/>
    <property type="molecule type" value="Genomic_DNA"/>
</dbReference>
<gene>
    <name evidence="15" type="ORF">MACK_003747</name>
</gene>
<dbReference type="Pfam" id="PF01239">
    <property type="entry name" value="PPTA"/>
    <property type="match status" value="4"/>
</dbReference>
<feature type="region of interest" description="Disordered" evidence="14">
    <location>
        <begin position="1"/>
        <end position="25"/>
    </location>
</feature>
<dbReference type="GO" id="GO:0005953">
    <property type="term" value="C:CAAX-protein geranylgeranyltransferase complex"/>
    <property type="evidence" value="ECO:0007669"/>
    <property type="project" value="TreeGrafter"/>
</dbReference>
<evidence type="ECO:0000256" key="6">
    <source>
        <dbReference type="ARBA" id="ARBA00022679"/>
    </source>
</evidence>
<dbReference type="Proteomes" id="UP000244811">
    <property type="component" value="Chromosome 3"/>
</dbReference>
<dbReference type="PANTHER" id="PTHR11129">
    <property type="entry name" value="PROTEIN FARNESYLTRANSFERASE ALPHA SUBUNIT/RAB GERANYLGERANYL TRANSFERASE ALPHA SUBUNIT"/>
    <property type="match status" value="1"/>
</dbReference>
<evidence type="ECO:0000256" key="13">
    <source>
        <dbReference type="ARBA" id="ARBA00043219"/>
    </source>
</evidence>
<reference evidence="15" key="1">
    <citation type="submission" date="2022-07" db="EMBL/GenBank/DDBJ databases">
        <title>Evaluation of T. orientalis genome assembly methods using nanopore sequencing and analysis of variation between genomes.</title>
        <authorList>
            <person name="Yam J."/>
            <person name="Micallef M.L."/>
            <person name="Liu M."/>
            <person name="Djordjevic S.P."/>
            <person name="Bogema D.R."/>
            <person name="Jenkins C."/>
        </authorList>
    </citation>
    <scope>NUCLEOTIDE SEQUENCE</scope>
    <source>
        <strain evidence="15">Goon Nure</strain>
    </source>
</reference>
<evidence type="ECO:0000256" key="3">
    <source>
        <dbReference type="ARBA" id="ARBA00012700"/>
    </source>
</evidence>
<comment type="similarity">
    <text evidence="2">Belongs to the protein prenyltransferase subunit alpha family.</text>
</comment>
<keyword evidence="5" id="KW-0637">Prenyltransferase</keyword>
<dbReference type="EC" id="2.5.1.58" evidence="4"/>
<evidence type="ECO:0000256" key="2">
    <source>
        <dbReference type="ARBA" id="ARBA00006734"/>
    </source>
</evidence>
<evidence type="ECO:0000256" key="7">
    <source>
        <dbReference type="ARBA" id="ARBA00022737"/>
    </source>
</evidence>
<evidence type="ECO:0000256" key="11">
    <source>
        <dbReference type="ARBA" id="ARBA00042436"/>
    </source>
</evidence>
<dbReference type="EC" id="2.5.1.59" evidence="3"/>
<comment type="cofactor">
    <cofactor evidence="1">
        <name>Mg(2+)</name>
        <dbReference type="ChEBI" id="CHEBI:18420"/>
    </cofactor>
</comment>
<dbReference type="AlphaFoldDB" id="A0A976SIT8"/>
<dbReference type="PANTHER" id="PTHR11129:SF1">
    <property type="entry name" value="PROTEIN FARNESYLTRANSFERASE_GERANYLGERANYLTRANSFERASE TYPE-1 SUBUNIT ALPHA"/>
    <property type="match status" value="1"/>
</dbReference>
<evidence type="ECO:0000256" key="10">
    <source>
        <dbReference type="ARBA" id="ARBA00041392"/>
    </source>
</evidence>
<keyword evidence="7" id="KW-0677">Repeat</keyword>
<evidence type="ECO:0000256" key="12">
    <source>
        <dbReference type="ARBA" id="ARBA00043086"/>
    </source>
</evidence>
<name>A0A976SIT8_THEOR</name>
<dbReference type="GO" id="GO:0004662">
    <property type="term" value="F:CAAX-protein geranylgeranyltransferase activity"/>
    <property type="evidence" value="ECO:0007669"/>
    <property type="project" value="UniProtKB-EC"/>
</dbReference>
<sequence>MSRYSRNKSFDSNYSDSSDDTEGDFCDQEKLRNECEGVSNTIICEKLNFPYPPVELDLSLLDDESVWSDLEFENTPKDNLLFELTRELLAVRVSHLFNALIKSKEYSTRGMYLSKLMIKLNPANYTAWHYRLLCVKTLELNLEEELEFARRITFESIKSYQSWNHRRQICEIAYSKFNELEFVKLEIGTSPKNQSAWAYLTWLIKTFGPTDRSDEFEFVDFLVKTDVYNNSAWNYKNFLIKHFDGDLELGFVLREFAQDFQSLFERPDNESLCSYLIDMVSHIERKHNKCINDMDIDYLESIKDKCKSIHCIDSKYKCQHSTL</sequence>
<proteinExistence type="inferred from homology"/>
<dbReference type="SUPFAM" id="SSF48439">
    <property type="entry name" value="Protein prenylyltransferase"/>
    <property type="match status" value="1"/>
</dbReference>
<protein>
    <recommendedName>
        <fullName evidence="9">Protein farnesyltransferase/geranylgeranyltransferase type-1 subunit alpha</fullName>
        <ecNumber evidence="4">2.5.1.58</ecNumber>
        <ecNumber evidence="3">2.5.1.59</ecNumber>
    </recommendedName>
    <alternativeName>
        <fullName evidence="12">CAAX farnesyltransferase subunit alpha</fullName>
    </alternativeName>
    <alternativeName>
        <fullName evidence="11">FTase-alpha</fullName>
    </alternativeName>
    <alternativeName>
        <fullName evidence="10">Ras proteins prenyltransferase subunit alpha</fullName>
    </alternativeName>
    <alternativeName>
        <fullName evidence="13">Type I protein geranyl-geranyltransferase subunit alpha</fullName>
    </alternativeName>
</protein>
<dbReference type="GO" id="GO:0004660">
    <property type="term" value="F:protein farnesyltransferase activity"/>
    <property type="evidence" value="ECO:0007669"/>
    <property type="project" value="UniProtKB-EC"/>
</dbReference>